<protein>
    <submittedName>
        <fullName evidence="1">Uncharacterized protein</fullName>
    </submittedName>
</protein>
<dbReference type="EMBL" id="RQTK01001362">
    <property type="protein sequence ID" value="RUS70641.1"/>
    <property type="molecule type" value="Genomic_DNA"/>
</dbReference>
<name>A0A3S1AS85_ELYCH</name>
<organism evidence="1 2">
    <name type="scientific">Elysia chlorotica</name>
    <name type="common">Eastern emerald elysia</name>
    <name type="synonym">Sea slug</name>
    <dbReference type="NCBI Taxonomy" id="188477"/>
    <lineage>
        <taxon>Eukaryota</taxon>
        <taxon>Metazoa</taxon>
        <taxon>Spiralia</taxon>
        <taxon>Lophotrochozoa</taxon>
        <taxon>Mollusca</taxon>
        <taxon>Gastropoda</taxon>
        <taxon>Heterobranchia</taxon>
        <taxon>Euthyneura</taxon>
        <taxon>Panpulmonata</taxon>
        <taxon>Sacoglossa</taxon>
        <taxon>Placobranchoidea</taxon>
        <taxon>Plakobranchidae</taxon>
        <taxon>Elysia</taxon>
    </lineage>
</organism>
<dbReference type="AlphaFoldDB" id="A0A3S1AS85"/>
<comment type="caution">
    <text evidence="1">The sequence shown here is derived from an EMBL/GenBank/DDBJ whole genome shotgun (WGS) entry which is preliminary data.</text>
</comment>
<keyword evidence="2" id="KW-1185">Reference proteome</keyword>
<dbReference type="Proteomes" id="UP000271974">
    <property type="component" value="Unassembled WGS sequence"/>
</dbReference>
<evidence type="ECO:0000313" key="1">
    <source>
        <dbReference type="EMBL" id="RUS70641.1"/>
    </source>
</evidence>
<evidence type="ECO:0000313" key="2">
    <source>
        <dbReference type="Proteomes" id="UP000271974"/>
    </source>
</evidence>
<gene>
    <name evidence="1" type="ORF">EGW08_021599</name>
</gene>
<reference evidence="1 2" key="1">
    <citation type="submission" date="2019-01" db="EMBL/GenBank/DDBJ databases">
        <title>A draft genome assembly of the solar-powered sea slug Elysia chlorotica.</title>
        <authorList>
            <person name="Cai H."/>
            <person name="Li Q."/>
            <person name="Fang X."/>
            <person name="Li J."/>
            <person name="Curtis N.E."/>
            <person name="Altenburger A."/>
            <person name="Shibata T."/>
            <person name="Feng M."/>
            <person name="Maeda T."/>
            <person name="Schwartz J.A."/>
            <person name="Shigenobu S."/>
            <person name="Lundholm N."/>
            <person name="Nishiyama T."/>
            <person name="Yang H."/>
            <person name="Hasebe M."/>
            <person name="Li S."/>
            <person name="Pierce S.K."/>
            <person name="Wang J."/>
        </authorList>
    </citation>
    <scope>NUCLEOTIDE SEQUENCE [LARGE SCALE GENOMIC DNA]</scope>
    <source>
        <strain evidence="1">EC2010</strain>
        <tissue evidence="1">Whole organism of an adult</tissue>
    </source>
</reference>
<sequence length="117" mass="13261">MGTKNTGNPRELNQRLRIRTQALYQRDQTRHPTKTEVCFTSWPVNHVTRAVLNRARIPGTRMVTTWITSSSSTVRSRSTTPGTSTGFHQHQVVTPHEWLVSYHGHHNAMTSSLALSI</sequence>
<accession>A0A3S1AS85</accession>
<proteinExistence type="predicted"/>